<keyword evidence="5 9" id="KW-0732">Signal</keyword>
<organism evidence="12 13">
    <name type="scientific">Pseudoduganella flava</name>
    <dbReference type="NCBI Taxonomy" id="871742"/>
    <lineage>
        <taxon>Bacteria</taxon>
        <taxon>Pseudomonadati</taxon>
        <taxon>Pseudomonadota</taxon>
        <taxon>Betaproteobacteria</taxon>
        <taxon>Burkholderiales</taxon>
        <taxon>Oxalobacteraceae</taxon>
        <taxon>Telluria group</taxon>
        <taxon>Pseudoduganella</taxon>
    </lineage>
</organism>
<dbReference type="InterPro" id="IPR052052">
    <property type="entry name" value="Polysaccharide_Lyase_9"/>
</dbReference>
<dbReference type="PANTHER" id="PTHR40088">
    <property type="entry name" value="PECTATE LYASE (EUROFUNG)"/>
    <property type="match status" value="1"/>
</dbReference>
<sequence length="549" mass="57614">MKAWYSFAPVLFTAAAGLASHAAAATYYVAPNGNDNAPGTLAAPWKTFAQAQAIAAPGDTVYFRGGTYAYAAGLNACASRTDTVNAITLNKSGQEGKPIRYWAYPGEKPRFDFARMKDDCRVKAFNVVASWLHLKGLEITGAPQQPGNTLNNESWGVWVRGSHNVFEALDTHHHMGPGFFLADGNNNLVLNVDSHHNYDPYSRSGAGQNADGFGAHIRANQPGNVFRGCRAWSNTDDGFDLINAQSSVLIEHSWAWLHGYLPGTTTPIAAGNGNGFKIGGFGGAWAADAPVHVTRFNVALNNKVNGFYANHHPVASQFHNNTAVNNRTGFNLLGVDESGAAVARGVARNNLAYGGTPAANVDGADVARNSWNLPVTVSAADFQSVATTGWDAPRLPDGSLPELPHFHLAQGSDLVDAGVDVGLPYTGAAPDLGAFEGTAPVPKFADVTASVHIVRTGLVLDRVTQRQQGTVTFTNTGIEPLAGTLYLRLDHVTDGVTLANESGAQGGAPVLELPVTTLAPGATATVSTVFANPAGSTVAYTPKLFAATP</sequence>
<evidence type="ECO:0000313" key="11">
    <source>
        <dbReference type="EMBL" id="QGZ42617.1"/>
    </source>
</evidence>
<feature type="domain" description="Pel9A-like right handed beta-helix region" evidence="10">
    <location>
        <begin position="22"/>
        <end position="334"/>
    </location>
</feature>
<comment type="similarity">
    <text evidence="8">Belongs to the polysaccharide lyase 9 family.</text>
</comment>
<dbReference type="Pfam" id="PF22842">
    <property type="entry name" value="Pel9A-like_beta_helix"/>
    <property type="match status" value="1"/>
</dbReference>
<evidence type="ECO:0000256" key="2">
    <source>
        <dbReference type="ARBA" id="ARBA00004613"/>
    </source>
</evidence>
<reference evidence="11 14" key="3">
    <citation type="submission" date="2019-12" db="EMBL/GenBank/DDBJ databases">
        <title>Draft Genome Sequences of Six Type Strains of the Genus Massilia.</title>
        <authorList>
            <person name="Miess H."/>
            <person name="Frediansyah A."/>
            <person name="Goeker M."/>
            <person name="Gross H."/>
        </authorList>
    </citation>
    <scope>NUCLEOTIDE SEQUENCE [LARGE SCALE GENOMIC DNA]</scope>
    <source>
        <strain evidence="11 14">DSM 26639</strain>
    </source>
</reference>
<feature type="signal peptide" evidence="9">
    <location>
        <begin position="1"/>
        <end position="24"/>
    </location>
</feature>
<dbReference type="SUPFAM" id="SSF51126">
    <property type="entry name" value="Pectin lyase-like"/>
    <property type="match status" value="1"/>
</dbReference>
<keyword evidence="6" id="KW-0106">Calcium</keyword>
<evidence type="ECO:0000256" key="3">
    <source>
        <dbReference type="ARBA" id="ARBA00022525"/>
    </source>
</evidence>
<keyword evidence="3" id="KW-0964">Secreted</keyword>
<evidence type="ECO:0000256" key="9">
    <source>
        <dbReference type="SAM" id="SignalP"/>
    </source>
</evidence>
<evidence type="ECO:0000256" key="8">
    <source>
        <dbReference type="ARBA" id="ARBA00038263"/>
    </source>
</evidence>
<dbReference type="RefSeq" id="WP_145880061.1">
    <property type="nucleotide sequence ID" value="NZ_CP046904.1"/>
</dbReference>
<dbReference type="InterPro" id="IPR053868">
    <property type="entry name" value="Pel9A-like_beta_helix"/>
</dbReference>
<evidence type="ECO:0000256" key="6">
    <source>
        <dbReference type="ARBA" id="ARBA00022837"/>
    </source>
</evidence>
<keyword evidence="14" id="KW-1185">Reference proteome</keyword>
<comment type="subcellular location">
    <subcellularLocation>
        <location evidence="2">Secreted</location>
    </subcellularLocation>
</comment>
<dbReference type="AlphaFoldDB" id="A0A562PHG3"/>
<dbReference type="Gene3D" id="2.160.20.10">
    <property type="entry name" value="Single-stranded right-handed beta-helix, Pectin lyase-like"/>
    <property type="match status" value="1"/>
</dbReference>
<evidence type="ECO:0000256" key="5">
    <source>
        <dbReference type="ARBA" id="ARBA00022729"/>
    </source>
</evidence>
<dbReference type="InterPro" id="IPR012334">
    <property type="entry name" value="Pectin_lyas_fold"/>
</dbReference>
<evidence type="ECO:0000256" key="1">
    <source>
        <dbReference type="ARBA" id="ARBA00001913"/>
    </source>
</evidence>
<dbReference type="Proteomes" id="UP000315112">
    <property type="component" value="Unassembled WGS sequence"/>
</dbReference>
<evidence type="ECO:0000256" key="7">
    <source>
        <dbReference type="ARBA" id="ARBA00023239"/>
    </source>
</evidence>
<dbReference type="GO" id="GO:0046872">
    <property type="term" value="F:metal ion binding"/>
    <property type="evidence" value="ECO:0007669"/>
    <property type="project" value="UniProtKB-KW"/>
</dbReference>
<feature type="chain" id="PRO_5044617732" evidence="9">
    <location>
        <begin position="25"/>
        <end position="549"/>
    </location>
</feature>
<reference evidence="12" key="2">
    <citation type="submission" date="2019-07" db="EMBL/GenBank/DDBJ databases">
        <authorList>
            <person name="Whitman W."/>
            <person name="Huntemann M."/>
            <person name="Clum A."/>
            <person name="Pillay M."/>
            <person name="Palaniappan K."/>
            <person name="Varghese N."/>
            <person name="Mikhailova N."/>
            <person name="Stamatis D."/>
            <person name="Reddy T."/>
            <person name="Daum C."/>
            <person name="Shapiro N."/>
            <person name="Ivanova N."/>
            <person name="Kyrpides N."/>
            <person name="Woyke T."/>
        </authorList>
    </citation>
    <scope>NUCLEOTIDE SEQUENCE</scope>
    <source>
        <strain evidence="12">CGMCC 1.10685</strain>
    </source>
</reference>
<evidence type="ECO:0000259" key="10">
    <source>
        <dbReference type="Pfam" id="PF22842"/>
    </source>
</evidence>
<evidence type="ECO:0000313" key="14">
    <source>
        <dbReference type="Proteomes" id="UP000437862"/>
    </source>
</evidence>
<dbReference type="OrthoDB" id="9762467at2"/>
<gene>
    <name evidence="11" type="ORF">GO485_28660</name>
    <name evidence="12" type="ORF">IP92_04827</name>
</gene>
<dbReference type="GO" id="GO:0016837">
    <property type="term" value="F:carbon-oxygen lyase activity, acting on polysaccharides"/>
    <property type="evidence" value="ECO:0007669"/>
    <property type="project" value="TreeGrafter"/>
</dbReference>
<dbReference type="InterPro" id="IPR011050">
    <property type="entry name" value="Pectin_lyase_fold/virulence"/>
</dbReference>
<dbReference type="EMBL" id="VLKW01000011">
    <property type="protein sequence ID" value="TWI43773.1"/>
    <property type="molecule type" value="Genomic_DNA"/>
</dbReference>
<protein>
    <submittedName>
        <fullName evidence="11 12">Pectate lyase</fullName>
    </submittedName>
</protein>
<comment type="cofactor">
    <cofactor evidence="1">
        <name>Ca(2+)</name>
        <dbReference type="ChEBI" id="CHEBI:29108"/>
    </cofactor>
</comment>
<dbReference type="PANTHER" id="PTHR40088:SF1">
    <property type="entry name" value="PECTATE LYASE PEL9"/>
    <property type="match status" value="1"/>
</dbReference>
<evidence type="ECO:0000313" key="13">
    <source>
        <dbReference type="Proteomes" id="UP000315112"/>
    </source>
</evidence>
<dbReference type="EMBL" id="CP046904">
    <property type="protein sequence ID" value="QGZ42617.1"/>
    <property type="molecule type" value="Genomic_DNA"/>
</dbReference>
<keyword evidence="4" id="KW-0479">Metal-binding</keyword>
<keyword evidence="7 12" id="KW-0456">Lyase</keyword>
<proteinExistence type="inferred from homology"/>
<reference evidence="12 13" key="1">
    <citation type="journal article" date="2015" name="Stand. Genomic Sci.">
        <title>Genomic Encyclopedia of Bacterial and Archaeal Type Strains, Phase III: the genomes of soil and plant-associated and newly described type strains.</title>
        <authorList>
            <person name="Whitman W.B."/>
            <person name="Woyke T."/>
            <person name="Klenk H.P."/>
            <person name="Zhou Y."/>
            <person name="Lilburn T.G."/>
            <person name="Beck B.J."/>
            <person name="De Vos P."/>
            <person name="Vandamme P."/>
            <person name="Eisen J.A."/>
            <person name="Garrity G."/>
            <person name="Hugenholtz P."/>
            <person name="Kyrpides N.C."/>
        </authorList>
    </citation>
    <scope>NUCLEOTIDE SEQUENCE [LARGE SCALE GENOMIC DNA]</scope>
    <source>
        <strain evidence="12 13">CGMCC 1.10685</strain>
    </source>
</reference>
<name>A0A562PHG3_9BURK</name>
<evidence type="ECO:0000256" key="4">
    <source>
        <dbReference type="ARBA" id="ARBA00022723"/>
    </source>
</evidence>
<dbReference type="GO" id="GO:0005576">
    <property type="term" value="C:extracellular region"/>
    <property type="evidence" value="ECO:0007669"/>
    <property type="project" value="UniProtKB-SubCell"/>
</dbReference>
<dbReference type="Proteomes" id="UP000437862">
    <property type="component" value="Chromosome"/>
</dbReference>
<accession>A0A562PHG3</accession>
<evidence type="ECO:0000313" key="12">
    <source>
        <dbReference type="EMBL" id="TWI43773.1"/>
    </source>
</evidence>